<dbReference type="Pfam" id="PF17830">
    <property type="entry name" value="STI1-HOP_DP"/>
    <property type="match status" value="2"/>
</dbReference>
<organism evidence="9 10">
    <name type="scientific">Smittium culicis</name>
    <dbReference type="NCBI Taxonomy" id="133412"/>
    <lineage>
        <taxon>Eukaryota</taxon>
        <taxon>Fungi</taxon>
        <taxon>Fungi incertae sedis</taxon>
        <taxon>Zoopagomycota</taxon>
        <taxon>Kickxellomycotina</taxon>
        <taxon>Harpellomycetes</taxon>
        <taxon>Harpellales</taxon>
        <taxon>Legeriomycetaceae</taxon>
        <taxon>Smittium</taxon>
    </lineage>
</organism>
<dbReference type="Gene3D" id="1.25.40.10">
    <property type="entry name" value="Tetratricopeptide repeat domain"/>
    <property type="match status" value="3"/>
</dbReference>
<evidence type="ECO:0000256" key="5">
    <source>
        <dbReference type="PROSITE-ProRule" id="PRU00339"/>
    </source>
</evidence>
<feature type="domain" description="STI1" evidence="8">
    <location>
        <begin position="547"/>
        <end position="586"/>
    </location>
</feature>
<dbReference type="PROSITE" id="PS50293">
    <property type="entry name" value="TPR_REGION"/>
    <property type="match status" value="1"/>
</dbReference>
<dbReference type="EMBL" id="LSSM01002326">
    <property type="protein sequence ID" value="OMJ22140.1"/>
    <property type="molecule type" value="Genomic_DNA"/>
</dbReference>
<dbReference type="FunFam" id="1.10.260.100:FF:000002">
    <property type="entry name" value="Stress-induced-phosphoprotein 1 (Hsp70/Hsp90-organizing)"/>
    <property type="match status" value="1"/>
</dbReference>
<dbReference type="Proteomes" id="UP000187429">
    <property type="component" value="Unassembled WGS sequence"/>
</dbReference>
<accession>A0A1R1Y5M7</accession>
<name>A0A1R1Y5M7_9FUNG</name>
<dbReference type="GO" id="GO:0005737">
    <property type="term" value="C:cytoplasm"/>
    <property type="evidence" value="ECO:0007669"/>
    <property type="project" value="UniProtKB-SubCell"/>
</dbReference>
<evidence type="ECO:0000313" key="9">
    <source>
        <dbReference type="EMBL" id="OMJ22140.1"/>
    </source>
</evidence>
<protein>
    <submittedName>
        <fullName evidence="9">Heat shock protein sti1-like protein</fullName>
    </submittedName>
</protein>
<feature type="repeat" description="TPR" evidence="5">
    <location>
        <begin position="444"/>
        <end position="477"/>
    </location>
</feature>
<gene>
    <name evidence="9" type="ORF">AYI69_g5515</name>
</gene>
<dbReference type="Gene3D" id="1.10.260.100">
    <property type="match status" value="2"/>
</dbReference>
<feature type="repeat" description="TPR" evidence="5">
    <location>
        <begin position="275"/>
        <end position="308"/>
    </location>
</feature>
<dbReference type="InterPro" id="IPR006636">
    <property type="entry name" value="STI1_HS-bd"/>
</dbReference>
<dbReference type="FunFam" id="1.25.40.10:FF:000027">
    <property type="entry name" value="stress-induced-phosphoprotein 1 isoform X1"/>
    <property type="match status" value="1"/>
</dbReference>
<evidence type="ECO:0000256" key="4">
    <source>
        <dbReference type="ARBA" id="ARBA00022803"/>
    </source>
</evidence>
<dbReference type="InterPro" id="IPR011990">
    <property type="entry name" value="TPR-like_helical_dom_sf"/>
</dbReference>
<feature type="repeat" description="TPR" evidence="5">
    <location>
        <begin position="4"/>
        <end position="37"/>
    </location>
</feature>
<evidence type="ECO:0000256" key="3">
    <source>
        <dbReference type="ARBA" id="ARBA00022737"/>
    </source>
</evidence>
<feature type="domain" description="STI1" evidence="8">
    <location>
        <begin position="131"/>
        <end position="180"/>
    </location>
</feature>
<dbReference type="PANTHER" id="PTHR22904">
    <property type="entry name" value="TPR REPEAT CONTAINING PROTEIN"/>
    <property type="match status" value="1"/>
</dbReference>
<keyword evidence="2" id="KW-0963">Cytoplasm</keyword>
<keyword evidence="6" id="KW-0175">Coiled coil</keyword>
<evidence type="ECO:0000256" key="7">
    <source>
        <dbReference type="SAM" id="MobiDB-lite"/>
    </source>
</evidence>
<dbReference type="FunFam" id="1.25.40.10:FF:000010">
    <property type="entry name" value="Stress-induced phosphoprotein 1"/>
    <property type="match status" value="1"/>
</dbReference>
<dbReference type="PANTHER" id="PTHR22904:SF523">
    <property type="entry name" value="STRESS-INDUCED-PHOSPHOPROTEIN 1"/>
    <property type="match status" value="1"/>
</dbReference>
<evidence type="ECO:0000256" key="6">
    <source>
        <dbReference type="SAM" id="Coils"/>
    </source>
</evidence>
<dbReference type="AlphaFoldDB" id="A0A1R1Y5M7"/>
<reference evidence="10" key="1">
    <citation type="submission" date="2017-01" db="EMBL/GenBank/DDBJ databases">
        <authorList>
            <person name="Wang Y."/>
            <person name="White M."/>
            <person name="Kvist S."/>
            <person name="Moncalvo J.-M."/>
        </authorList>
    </citation>
    <scope>NUCLEOTIDE SEQUENCE [LARGE SCALE GENOMIC DNA]</scope>
    <source>
        <strain evidence="10">ID-206-W2</strain>
    </source>
</reference>
<dbReference type="Pfam" id="PF13424">
    <property type="entry name" value="TPR_12"/>
    <property type="match status" value="1"/>
</dbReference>
<comment type="caution">
    <text evidence="9">The sequence shown here is derived from an EMBL/GenBank/DDBJ whole genome shotgun (WGS) entry which is preliminary data.</text>
</comment>
<evidence type="ECO:0000256" key="2">
    <source>
        <dbReference type="ARBA" id="ARBA00022490"/>
    </source>
</evidence>
<feature type="compositionally biased region" description="Low complexity" evidence="7">
    <location>
        <begin position="199"/>
        <end position="217"/>
    </location>
</feature>
<dbReference type="GO" id="GO:0051879">
    <property type="term" value="F:Hsp90 protein binding"/>
    <property type="evidence" value="ECO:0007669"/>
    <property type="project" value="TreeGrafter"/>
</dbReference>
<dbReference type="PROSITE" id="PS50005">
    <property type="entry name" value="TPR"/>
    <property type="match status" value="6"/>
</dbReference>
<feature type="repeat" description="TPR" evidence="5">
    <location>
        <begin position="350"/>
        <end position="383"/>
    </location>
</feature>
<feature type="coiled-coil region" evidence="6">
    <location>
        <begin position="237"/>
        <end position="268"/>
    </location>
</feature>
<feature type="region of interest" description="Disordered" evidence="7">
    <location>
        <begin position="192"/>
        <end position="223"/>
    </location>
</feature>
<dbReference type="OrthoDB" id="2423701at2759"/>
<dbReference type="Pfam" id="PF13432">
    <property type="entry name" value="TPR_16"/>
    <property type="match status" value="2"/>
</dbReference>
<keyword evidence="3" id="KW-0677">Repeat</keyword>
<dbReference type="SUPFAM" id="SSF48452">
    <property type="entry name" value="TPR-like"/>
    <property type="match status" value="1"/>
</dbReference>
<feature type="repeat" description="TPR" evidence="5">
    <location>
        <begin position="410"/>
        <end position="443"/>
    </location>
</feature>
<dbReference type="InterPro" id="IPR019734">
    <property type="entry name" value="TPR_rpt"/>
</dbReference>
<sequence>MSTSDQFKALGNKAFTSGDYQDAIKNFTSAIELDPENHILYSNRSGAHAALKDYQDALQDAEKTISIKPDWPKGYSRKGAALHGLGQYEDALNTYQQGLTYDPENPQLKKSLADIQNVISADSSPFDNLFKGDILSKIANNPKLSSLLSQPDFMEKVLEIQKDPKAITKYSSDPRIMNLMIALMGLDASMLNTDPSENPSTASATAPAPAPATTTSEPPAPISDEFVNKQQEYQTFKKQHEEEMNKLYEAAKEKEKELESVILEDSEEQKVFKLAEEQKTFGNAAYKKKDFKTALEHYDKAIELCSTEITFYNNKSAVYFEMGDFDKCIELAEQAADVGRENRADYKQIAKSFIRIGSAYQKKNDLVSAIKYFNKSLAEHRTADCLNKLKAAEKELKKREEEAYLDNDKANEARERGNILFKESKFPDAVKEYSESIKRNPKDPRCYSNRAACYTKLMALPEALKDVEKCIEIDPSFVKAYLRKAAIQFIKREYSESMETCNVALDMDTENKHTNEIQQQISKCYNAIQQSSQSMTSEEALKRAQSDPEVQRIINDPSMQIILQQMQSDPKAIQEHMKNPTVARNLRKLMAAGIVRMA</sequence>
<dbReference type="FunFam" id="1.25.40.10:FF:000020">
    <property type="entry name" value="Stress-induced phosphoprotein 1"/>
    <property type="match status" value="1"/>
</dbReference>
<dbReference type="SMART" id="SM00727">
    <property type="entry name" value="STI1"/>
    <property type="match status" value="2"/>
</dbReference>
<keyword evidence="4 5" id="KW-0802">TPR repeat</keyword>
<dbReference type="Pfam" id="PF13181">
    <property type="entry name" value="TPR_8"/>
    <property type="match status" value="1"/>
</dbReference>
<feature type="repeat" description="TPR" evidence="5">
    <location>
        <begin position="72"/>
        <end position="105"/>
    </location>
</feature>
<dbReference type="SMART" id="SM00028">
    <property type="entry name" value="TPR"/>
    <property type="match status" value="9"/>
</dbReference>
<evidence type="ECO:0000256" key="1">
    <source>
        <dbReference type="ARBA" id="ARBA00004496"/>
    </source>
</evidence>
<dbReference type="InterPro" id="IPR041243">
    <property type="entry name" value="STI1/HOP_DP"/>
</dbReference>
<proteinExistence type="predicted"/>
<evidence type="ECO:0000313" key="10">
    <source>
        <dbReference type="Proteomes" id="UP000187429"/>
    </source>
</evidence>
<comment type="subcellular location">
    <subcellularLocation>
        <location evidence="1">Cytoplasm</location>
    </subcellularLocation>
</comment>
<evidence type="ECO:0000259" key="8">
    <source>
        <dbReference type="SMART" id="SM00727"/>
    </source>
</evidence>
<keyword evidence="10" id="KW-1185">Reference proteome</keyword>
<keyword evidence="9" id="KW-0346">Stress response</keyword>